<comment type="caution">
    <text evidence="1">The sequence shown here is derived from an EMBL/GenBank/DDBJ whole genome shotgun (WGS) entry which is preliminary data.</text>
</comment>
<protein>
    <submittedName>
        <fullName evidence="1">Uncharacterized protein</fullName>
    </submittedName>
</protein>
<sequence>MGQLRALQAQAGAAVGGDDVGVQQAAGAAAKRQSVVDRESLELV</sequence>
<accession>A0A1J5PUA4</accession>
<organism evidence="1">
    <name type="scientific">mine drainage metagenome</name>
    <dbReference type="NCBI Taxonomy" id="410659"/>
    <lineage>
        <taxon>unclassified sequences</taxon>
        <taxon>metagenomes</taxon>
        <taxon>ecological metagenomes</taxon>
    </lineage>
</organism>
<dbReference type="AlphaFoldDB" id="A0A1J5PUA4"/>
<gene>
    <name evidence="1" type="ORF">GALL_470650</name>
</gene>
<name>A0A1J5PUA4_9ZZZZ</name>
<proteinExistence type="predicted"/>
<dbReference type="EMBL" id="MLJW01003783">
    <property type="protein sequence ID" value="OIQ71319.1"/>
    <property type="molecule type" value="Genomic_DNA"/>
</dbReference>
<evidence type="ECO:0000313" key="1">
    <source>
        <dbReference type="EMBL" id="OIQ71319.1"/>
    </source>
</evidence>
<reference evidence="1" key="1">
    <citation type="submission" date="2016-10" db="EMBL/GenBank/DDBJ databases">
        <title>Sequence of Gallionella enrichment culture.</title>
        <authorList>
            <person name="Poehlein A."/>
            <person name="Muehling M."/>
            <person name="Daniel R."/>
        </authorList>
    </citation>
    <scope>NUCLEOTIDE SEQUENCE</scope>
</reference>